<protein>
    <submittedName>
        <fullName evidence="9">DNA-binding response regulator, NarL/FixJ family, contains REC and HTH domains</fullName>
    </submittedName>
</protein>
<dbReference type="CDD" id="cd17535">
    <property type="entry name" value="REC_NarL-like"/>
    <property type="match status" value="1"/>
</dbReference>
<dbReference type="GeneID" id="93710245"/>
<name>A0A1I5YSW9_9BACI</name>
<keyword evidence="2 6" id="KW-0597">Phosphoprotein</keyword>
<feature type="domain" description="HTH luxR-type" evidence="7">
    <location>
        <begin position="142"/>
        <end position="192"/>
    </location>
</feature>
<dbReference type="SUPFAM" id="SSF46894">
    <property type="entry name" value="C-terminal effector domain of the bipartite response regulators"/>
    <property type="match status" value="1"/>
</dbReference>
<organism evidence="9 10">
    <name type="scientific">Priestia endophytica DSM 13796</name>
    <dbReference type="NCBI Taxonomy" id="1121089"/>
    <lineage>
        <taxon>Bacteria</taxon>
        <taxon>Bacillati</taxon>
        <taxon>Bacillota</taxon>
        <taxon>Bacilli</taxon>
        <taxon>Bacillales</taxon>
        <taxon>Bacillaceae</taxon>
        <taxon>Priestia</taxon>
    </lineage>
</organism>
<dbReference type="Proteomes" id="UP000182762">
    <property type="component" value="Unassembled WGS sequence"/>
</dbReference>
<dbReference type="PROSITE" id="PS50110">
    <property type="entry name" value="RESPONSE_REGULATORY"/>
    <property type="match status" value="1"/>
</dbReference>
<dbReference type="InterPro" id="IPR016032">
    <property type="entry name" value="Sig_transdc_resp-reg_C-effctor"/>
</dbReference>
<reference evidence="9 10" key="1">
    <citation type="submission" date="2016-10" db="EMBL/GenBank/DDBJ databases">
        <authorList>
            <person name="Varghese N."/>
            <person name="Submissions S."/>
        </authorList>
    </citation>
    <scope>NUCLEOTIDE SEQUENCE [LARGE SCALE GENOMIC DNA]</scope>
    <source>
        <strain evidence="9 10">DSM 13796</strain>
    </source>
</reference>
<keyword evidence="4 9" id="KW-0238">DNA-binding</keyword>
<feature type="modified residue" description="4-aspartylphosphate" evidence="6">
    <location>
        <position position="55"/>
    </location>
</feature>
<dbReference type="Pfam" id="PF00072">
    <property type="entry name" value="Response_reg"/>
    <property type="match status" value="1"/>
</dbReference>
<dbReference type="InterPro" id="IPR001789">
    <property type="entry name" value="Sig_transdc_resp-reg_receiver"/>
</dbReference>
<gene>
    <name evidence="9" type="ORF">SAMN02745910_01542</name>
</gene>
<keyword evidence="3" id="KW-0805">Transcription regulation</keyword>
<evidence type="ECO:0000313" key="10">
    <source>
        <dbReference type="Proteomes" id="UP000182762"/>
    </source>
</evidence>
<evidence type="ECO:0000256" key="4">
    <source>
        <dbReference type="ARBA" id="ARBA00023125"/>
    </source>
</evidence>
<evidence type="ECO:0000313" key="9">
    <source>
        <dbReference type="EMBL" id="SFQ47306.1"/>
    </source>
</evidence>
<dbReference type="PANTHER" id="PTHR43214">
    <property type="entry name" value="TWO-COMPONENT RESPONSE REGULATOR"/>
    <property type="match status" value="1"/>
</dbReference>
<evidence type="ECO:0000256" key="1">
    <source>
        <dbReference type="ARBA" id="ARBA00004496"/>
    </source>
</evidence>
<dbReference type="GO" id="GO:0003677">
    <property type="term" value="F:DNA binding"/>
    <property type="evidence" value="ECO:0007669"/>
    <property type="project" value="UniProtKB-KW"/>
</dbReference>
<dbReference type="InterPro" id="IPR013249">
    <property type="entry name" value="RNA_pol_sigma70_r4_t2"/>
</dbReference>
<dbReference type="Pfam" id="PF08281">
    <property type="entry name" value="Sigma70_r4_2"/>
    <property type="match status" value="1"/>
</dbReference>
<evidence type="ECO:0000256" key="5">
    <source>
        <dbReference type="ARBA" id="ARBA00023163"/>
    </source>
</evidence>
<accession>A0A1I5YSW9</accession>
<dbReference type="EMBL" id="FOXX01000003">
    <property type="protein sequence ID" value="SFQ47306.1"/>
    <property type="molecule type" value="Genomic_DNA"/>
</dbReference>
<dbReference type="InterPro" id="IPR039420">
    <property type="entry name" value="WalR-like"/>
</dbReference>
<dbReference type="Gene3D" id="3.40.50.2300">
    <property type="match status" value="1"/>
</dbReference>
<evidence type="ECO:0000259" key="8">
    <source>
        <dbReference type="PROSITE" id="PS50110"/>
    </source>
</evidence>
<keyword evidence="10" id="KW-1185">Reference proteome</keyword>
<evidence type="ECO:0000259" key="7">
    <source>
        <dbReference type="PROSITE" id="PS50043"/>
    </source>
</evidence>
<proteinExistence type="predicted"/>
<dbReference type="RefSeq" id="WP_061804504.1">
    <property type="nucleotide sequence ID" value="NZ_FOXX01000003.1"/>
</dbReference>
<dbReference type="SUPFAM" id="SSF52172">
    <property type="entry name" value="CheY-like"/>
    <property type="match status" value="1"/>
</dbReference>
<feature type="domain" description="Response regulatory" evidence="8">
    <location>
        <begin position="5"/>
        <end position="123"/>
    </location>
</feature>
<evidence type="ECO:0000256" key="3">
    <source>
        <dbReference type="ARBA" id="ARBA00023015"/>
    </source>
</evidence>
<keyword evidence="5" id="KW-0804">Transcription</keyword>
<evidence type="ECO:0000256" key="6">
    <source>
        <dbReference type="PROSITE-ProRule" id="PRU00169"/>
    </source>
</evidence>
<dbReference type="SMART" id="SM00448">
    <property type="entry name" value="REC"/>
    <property type="match status" value="1"/>
</dbReference>
<dbReference type="InterPro" id="IPR058245">
    <property type="entry name" value="NreC/VraR/RcsB-like_REC"/>
</dbReference>
<dbReference type="InterPro" id="IPR000792">
    <property type="entry name" value="Tscrpt_reg_LuxR_C"/>
</dbReference>
<dbReference type="PRINTS" id="PR00038">
    <property type="entry name" value="HTHLUXR"/>
</dbReference>
<comment type="subcellular location">
    <subcellularLocation>
        <location evidence="1">Cytoplasm</location>
    </subcellularLocation>
</comment>
<evidence type="ECO:0000256" key="2">
    <source>
        <dbReference type="ARBA" id="ARBA00022553"/>
    </source>
</evidence>
<dbReference type="PROSITE" id="PS50043">
    <property type="entry name" value="HTH_LUXR_2"/>
    <property type="match status" value="1"/>
</dbReference>
<dbReference type="InterPro" id="IPR011006">
    <property type="entry name" value="CheY-like_superfamily"/>
</dbReference>
<dbReference type="PANTHER" id="PTHR43214:SF43">
    <property type="entry name" value="TWO-COMPONENT RESPONSE REGULATOR"/>
    <property type="match status" value="1"/>
</dbReference>
<comment type="caution">
    <text evidence="9">The sequence shown here is derived from an EMBL/GenBank/DDBJ whole genome shotgun (WGS) entry which is preliminary data.</text>
</comment>
<sequence>MCPIKLMVVEDDPVWMKCVCEYVEKEEDITVVKQAYTKEQAIQVNNEQVDIVLMDLSLTKDEADLSGIEVARKLYSKGMRKIIMLTSWEETDTILESFDIGAINYVTKTSYRDIPKAVRDAYEGKVSLHSDVSPILVKELKKERKIKVLTPTERDVYELKEKGLSRKQIAEKLYKSVETVKKQLKVIRSKIN</sequence>